<name>A0A7G6E8T5_THEFR</name>
<accession>A0A7G6E8T5</accession>
<proteinExistence type="predicted"/>
<dbReference type="Proteomes" id="UP000515847">
    <property type="component" value="Chromosome"/>
</dbReference>
<evidence type="ECO:0000313" key="3">
    <source>
        <dbReference type="Proteomes" id="UP000515847"/>
    </source>
</evidence>
<dbReference type="EMBL" id="CP045798">
    <property type="protein sequence ID" value="QNB48489.1"/>
    <property type="molecule type" value="Genomic_DNA"/>
</dbReference>
<keyword evidence="3" id="KW-1185">Reference proteome</keyword>
<reference evidence="2 3" key="1">
    <citation type="journal article" date="2019" name="Front. Microbiol.">
        <title>Thermoanaerosceptrum fracticalcis gen. nov. sp. nov., a Novel Fumarate-Fermenting Microorganism From a Deep Fractured Carbonate Aquifer of the US Great Basin.</title>
        <authorList>
            <person name="Hamilton-Brehm S.D."/>
            <person name="Stewart L.E."/>
            <person name="Zavarin M."/>
            <person name="Caldwell M."/>
            <person name="Lawson P.A."/>
            <person name="Onstott T.C."/>
            <person name="Grzymski J."/>
            <person name="Neveux I."/>
            <person name="Lollar B.S."/>
            <person name="Russell C.E."/>
            <person name="Moser D.P."/>
        </authorList>
    </citation>
    <scope>NUCLEOTIDE SEQUENCE [LARGE SCALE GENOMIC DNA]</scope>
    <source>
        <strain evidence="2 3">DRI-13</strain>
    </source>
</reference>
<feature type="domain" description="HTH-like" evidence="1">
    <location>
        <begin position="81"/>
        <end position="118"/>
    </location>
</feature>
<sequence length="137" mass="15989">MAKRWIEKGYNTTTVLNSVGLAASTYYYNITKESREEQALTKKQTGRKIPGYSLNKKGEKIPDELIKEYLCELITGDGFPYGYKKLGICLKEDYKLIINHKKVYRLCKELDILRPQRKIYPKRPKKLAKREKITGPK</sequence>
<organism evidence="2 3">
    <name type="scientific">Thermanaerosceptrum fracticalcis</name>
    <dbReference type="NCBI Taxonomy" id="1712410"/>
    <lineage>
        <taxon>Bacteria</taxon>
        <taxon>Bacillati</taxon>
        <taxon>Bacillota</taxon>
        <taxon>Clostridia</taxon>
        <taxon>Eubacteriales</taxon>
        <taxon>Peptococcaceae</taxon>
        <taxon>Thermanaerosceptrum</taxon>
    </lineage>
</organism>
<protein>
    <submittedName>
        <fullName evidence="2">IS3 family transposase</fullName>
    </submittedName>
</protein>
<dbReference type="Pfam" id="PF13276">
    <property type="entry name" value="HTH_21"/>
    <property type="match status" value="1"/>
</dbReference>
<evidence type="ECO:0000259" key="1">
    <source>
        <dbReference type="Pfam" id="PF13276"/>
    </source>
</evidence>
<gene>
    <name evidence="2" type="ORF">BR63_16880</name>
</gene>
<dbReference type="AlphaFoldDB" id="A0A7G6E8T5"/>
<dbReference type="KEGG" id="tfr:BR63_16880"/>
<evidence type="ECO:0000313" key="2">
    <source>
        <dbReference type="EMBL" id="QNB48489.1"/>
    </source>
</evidence>
<dbReference type="InterPro" id="IPR025948">
    <property type="entry name" value="HTH-like_dom"/>
</dbReference>